<dbReference type="GO" id="GO:0005829">
    <property type="term" value="C:cytosol"/>
    <property type="evidence" value="ECO:0007669"/>
    <property type="project" value="TreeGrafter"/>
</dbReference>
<reference evidence="8" key="1">
    <citation type="journal article" date="2013" name="Stand. Genomic Sci.">
        <title>Complete genome sequence of Desulfocapsa sulfexigens, a marine deltaproteobacterium specialized in disproportionating inorganic sulfur compounds.</title>
        <authorList>
            <person name="Finster K.W."/>
            <person name="Kjeldsen K.U."/>
            <person name="Kube M."/>
            <person name="Reinhardt R."/>
            <person name="Mussmann M."/>
            <person name="Amann R."/>
            <person name="Schreiber L."/>
        </authorList>
    </citation>
    <scope>NUCLEOTIDE SEQUENCE [LARGE SCALE GENOMIC DNA]</scope>
    <source>
        <strain evidence="8">DSM 10523 / SB164P1</strain>
    </source>
</reference>
<feature type="binding site" evidence="6">
    <location>
        <position position="89"/>
    </location>
    <ligand>
        <name>S-adenosyl-L-methionine</name>
        <dbReference type="ChEBI" id="CHEBI:59789"/>
    </ligand>
</feature>
<dbReference type="InterPro" id="IPR003682">
    <property type="entry name" value="rRNA_ssu_MeTfrase_G"/>
</dbReference>
<feature type="binding site" evidence="6">
    <location>
        <position position="84"/>
    </location>
    <ligand>
        <name>S-adenosyl-L-methionine</name>
        <dbReference type="ChEBI" id="CHEBI:59789"/>
    </ligand>
</feature>
<evidence type="ECO:0000256" key="6">
    <source>
        <dbReference type="HAMAP-Rule" id="MF_00074"/>
    </source>
</evidence>
<dbReference type="Gene3D" id="3.40.50.150">
    <property type="entry name" value="Vaccinia Virus protein VP39"/>
    <property type="match status" value="1"/>
</dbReference>
<comment type="similarity">
    <text evidence="6">Belongs to the methyltransferase superfamily. RNA methyltransferase RsmG family.</text>
</comment>
<dbReference type="KEGG" id="dsf:UWK_03544"/>
<protein>
    <recommendedName>
        <fullName evidence="6">Ribosomal RNA small subunit methyltransferase G</fullName>
        <ecNumber evidence="6">2.1.1.-</ecNumber>
    </recommendedName>
    <alternativeName>
        <fullName evidence="6">16S rRNA 7-methylguanosine methyltransferase</fullName>
        <shortName evidence="6">16S rRNA m7G methyltransferase</shortName>
    </alternativeName>
</protein>
<dbReference type="eggNOG" id="COG0357">
    <property type="taxonomic scope" value="Bacteria"/>
</dbReference>
<dbReference type="PANTHER" id="PTHR31760:SF0">
    <property type="entry name" value="S-ADENOSYL-L-METHIONINE-DEPENDENT METHYLTRANSFERASES SUPERFAMILY PROTEIN"/>
    <property type="match status" value="1"/>
</dbReference>
<comment type="caution">
    <text evidence="6">Lacks conserved residue(s) required for the propagation of feature annotation.</text>
</comment>
<dbReference type="GO" id="GO:0070043">
    <property type="term" value="F:rRNA (guanine-N7-)-methyltransferase activity"/>
    <property type="evidence" value="ECO:0007669"/>
    <property type="project" value="UniProtKB-UniRule"/>
</dbReference>
<evidence type="ECO:0000256" key="3">
    <source>
        <dbReference type="ARBA" id="ARBA00022603"/>
    </source>
</evidence>
<dbReference type="NCBIfam" id="TIGR00138">
    <property type="entry name" value="rsmG_gidB"/>
    <property type="match status" value="1"/>
</dbReference>
<dbReference type="EMBL" id="CP003985">
    <property type="protein sequence ID" value="AGF80059.1"/>
    <property type="molecule type" value="Genomic_DNA"/>
</dbReference>
<evidence type="ECO:0000313" key="8">
    <source>
        <dbReference type="Proteomes" id="UP000011721"/>
    </source>
</evidence>
<feature type="binding site" evidence="6">
    <location>
        <begin position="135"/>
        <end position="136"/>
    </location>
    <ligand>
        <name>S-adenosyl-L-methionine</name>
        <dbReference type="ChEBI" id="CHEBI:59789"/>
    </ligand>
</feature>
<keyword evidence="5 6" id="KW-0949">S-adenosyl-L-methionine</keyword>
<dbReference type="OrthoDB" id="9808773at2"/>
<comment type="function">
    <text evidence="6">Specifically methylates the N7 position of a guanine in 16S rRNA.</text>
</comment>
<dbReference type="STRING" id="1167006.UWK_03544"/>
<accession>M1NKE6</accession>
<dbReference type="PANTHER" id="PTHR31760">
    <property type="entry name" value="S-ADENOSYL-L-METHIONINE-DEPENDENT METHYLTRANSFERASES SUPERFAMILY PROTEIN"/>
    <property type="match status" value="1"/>
</dbReference>
<dbReference type="PATRIC" id="fig|1167006.5.peg.3812"/>
<dbReference type="Proteomes" id="UP000011721">
    <property type="component" value="Chromosome"/>
</dbReference>
<dbReference type="EC" id="2.1.1.-" evidence="6"/>
<keyword evidence="4 6" id="KW-0808">Transferase</keyword>
<evidence type="ECO:0000256" key="4">
    <source>
        <dbReference type="ARBA" id="ARBA00022679"/>
    </source>
</evidence>
<dbReference type="PIRSF" id="PIRSF003078">
    <property type="entry name" value="GidB"/>
    <property type="match status" value="1"/>
</dbReference>
<dbReference type="RefSeq" id="WP_015405741.1">
    <property type="nucleotide sequence ID" value="NC_020304.1"/>
</dbReference>
<proteinExistence type="inferred from homology"/>
<evidence type="ECO:0000313" key="7">
    <source>
        <dbReference type="EMBL" id="AGF80059.1"/>
    </source>
</evidence>
<organism evidence="7 8">
    <name type="scientific">Desulfocapsa sulfexigens (strain DSM 10523 / SB164P1)</name>
    <dbReference type="NCBI Taxonomy" id="1167006"/>
    <lineage>
        <taxon>Bacteria</taxon>
        <taxon>Pseudomonadati</taxon>
        <taxon>Thermodesulfobacteriota</taxon>
        <taxon>Desulfobulbia</taxon>
        <taxon>Desulfobulbales</taxon>
        <taxon>Desulfocapsaceae</taxon>
        <taxon>Desulfocapsa</taxon>
    </lineage>
</organism>
<keyword evidence="1 6" id="KW-0963">Cytoplasm</keyword>
<dbReference type="HOGENOM" id="CLU_065341_0_1_7"/>
<comment type="subcellular location">
    <subcellularLocation>
        <location evidence="6">Cytoplasm</location>
    </subcellularLocation>
</comment>
<dbReference type="InterPro" id="IPR029063">
    <property type="entry name" value="SAM-dependent_MTases_sf"/>
</dbReference>
<name>M1NKE6_DESSD</name>
<keyword evidence="8" id="KW-1185">Reference proteome</keyword>
<sequence length="234" mass="26472">MVKEDFDFSEGLREGCYAIGLPELDADALSRLFVYFKELKHWSRKINLIAKKATDREILEKHFLDSLTLLPLLEGDSAHLLDIGTGAGFPGLVCKAARPDLQLTLVEPRQKRVAFLSHIARTLQLTELSILNCRVENESVLPSDGGYTYITSRAVTEVKMFLDMSSRFIQPGVKVICMKGPKWQEELAVWKETAFPVRFLLYSQVEYILPYSEASRNLLVFVPVATEGNSQDRT</sequence>
<evidence type="ECO:0000256" key="1">
    <source>
        <dbReference type="ARBA" id="ARBA00022490"/>
    </source>
</evidence>
<keyword evidence="2 6" id="KW-0698">rRNA processing</keyword>
<keyword evidence="3 6" id="KW-0489">Methyltransferase</keyword>
<dbReference type="HAMAP" id="MF_00074">
    <property type="entry name" value="16SrRNA_methyltr_G"/>
    <property type="match status" value="1"/>
</dbReference>
<dbReference type="Pfam" id="PF02527">
    <property type="entry name" value="GidB"/>
    <property type="match status" value="1"/>
</dbReference>
<evidence type="ECO:0000256" key="5">
    <source>
        <dbReference type="ARBA" id="ARBA00022691"/>
    </source>
</evidence>
<feature type="binding site" evidence="6">
    <location>
        <position position="153"/>
    </location>
    <ligand>
        <name>S-adenosyl-L-methionine</name>
        <dbReference type="ChEBI" id="CHEBI:59789"/>
    </ligand>
</feature>
<evidence type="ECO:0000256" key="2">
    <source>
        <dbReference type="ARBA" id="ARBA00022552"/>
    </source>
</evidence>
<gene>
    <name evidence="6" type="primary">rsmG</name>
    <name evidence="7" type="ordered locus">UWK_03544</name>
</gene>
<dbReference type="SUPFAM" id="SSF53335">
    <property type="entry name" value="S-adenosyl-L-methionine-dependent methyltransferases"/>
    <property type="match status" value="1"/>
</dbReference>
<dbReference type="AlphaFoldDB" id="M1NKE6"/>